<dbReference type="AlphaFoldDB" id="A0A1T4VWL5"/>
<evidence type="ECO:0000256" key="1">
    <source>
        <dbReference type="SAM" id="Phobius"/>
    </source>
</evidence>
<keyword evidence="3" id="KW-1185">Reference proteome</keyword>
<evidence type="ECO:0000313" key="3">
    <source>
        <dbReference type="Proteomes" id="UP000190814"/>
    </source>
</evidence>
<keyword evidence="1" id="KW-0812">Transmembrane</keyword>
<dbReference type="STRING" id="39495.SAMN02745111_01833"/>
<dbReference type="RefSeq" id="WP_078766682.1">
    <property type="nucleotide sequence ID" value="NZ_FUXZ01000011.1"/>
</dbReference>
<feature type="transmembrane region" description="Helical" evidence="1">
    <location>
        <begin position="33"/>
        <end position="50"/>
    </location>
</feature>
<protein>
    <recommendedName>
        <fullName evidence="4">DUF2809 domain-containing protein</fullName>
    </recommendedName>
</protein>
<keyword evidence="1" id="KW-1133">Transmembrane helix</keyword>
<organism evidence="2 3">
    <name type="scientific">Eubacterium uniforme</name>
    <dbReference type="NCBI Taxonomy" id="39495"/>
    <lineage>
        <taxon>Bacteria</taxon>
        <taxon>Bacillati</taxon>
        <taxon>Bacillota</taxon>
        <taxon>Clostridia</taxon>
        <taxon>Eubacteriales</taxon>
        <taxon>Eubacteriaceae</taxon>
        <taxon>Eubacterium</taxon>
    </lineage>
</organism>
<dbReference type="EMBL" id="FUXZ01000011">
    <property type="protein sequence ID" value="SKA69386.1"/>
    <property type="molecule type" value="Genomic_DNA"/>
</dbReference>
<feature type="transmembrane region" description="Helical" evidence="1">
    <location>
        <begin position="98"/>
        <end position="115"/>
    </location>
</feature>
<dbReference type="OrthoDB" id="5360192at2"/>
<feature type="transmembrane region" description="Helical" evidence="1">
    <location>
        <begin position="56"/>
        <end position="78"/>
    </location>
</feature>
<dbReference type="InterPro" id="IPR021257">
    <property type="entry name" value="DUF2809"/>
</dbReference>
<sequence length="120" mass="13650">MDRVKYLIASVVLVGVGYYSRKISRDEFVNKYVFAAIVVLFACMLFRILIPEGLNIFPAIICIMAICLEVLKFFDLFYKAKLHKIPHLKAVIGDRFDVKLIIAYVVGAGIAMVLSRKNEF</sequence>
<dbReference type="Pfam" id="PF10990">
    <property type="entry name" value="DUF2809"/>
    <property type="match status" value="1"/>
</dbReference>
<gene>
    <name evidence="2" type="ORF">SAMN02745111_01833</name>
</gene>
<name>A0A1T4VWL5_9FIRM</name>
<evidence type="ECO:0008006" key="4">
    <source>
        <dbReference type="Google" id="ProtNLM"/>
    </source>
</evidence>
<keyword evidence="1" id="KW-0472">Membrane</keyword>
<reference evidence="2 3" key="1">
    <citation type="submission" date="2017-02" db="EMBL/GenBank/DDBJ databases">
        <authorList>
            <person name="Peterson S.W."/>
        </authorList>
    </citation>
    <scope>NUCLEOTIDE SEQUENCE [LARGE SCALE GENOMIC DNA]</scope>
    <source>
        <strain evidence="2 3">ATCC 35992</strain>
    </source>
</reference>
<dbReference type="Proteomes" id="UP000190814">
    <property type="component" value="Unassembled WGS sequence"/>
</dbReference>
<accession>A0A1T4VWL5</accession>
<evidence type="ECO:0000313" key="2">
    <source>
        <dbReference type="EMBL" id="SKA69386.1"/>
    </source>
</evidence>
<proteinExistence type="predicted"/>